<dbReference type="STRING" id="1802397.A3J43_02835"/>
<proteinExistence type="predicted"/>
<dbReference type="InterPro" id="IPR013766">
    <property type="entry name" value="Thioredoxin_domain"/>
</dbReference>
<name>A0A1F7UHY6_9BACT</name>
<dbReference type="PROSITE" id="PS51352">
    <property type="entry name" value="THIOREDOXIN_2"/>
    <property type="match status" value="1"/>
</dbReference>
<dbReference type="PROSITE" id="PS00194">
    <property type="entry name" value="THIOREDOXIN_1"/>
    <property type="match status" value="1"/>
</dbReference>
<dbReference type="InterPro" id="IPR000866">
    <property type="entry name" value="AhpC/TSA"/>
</dbReference>
<keyword evidence="5" id="KW-0472">Membrane</keyword>
<protein>
    <recommendedName>
        <fullName evidence="6">Thioredoxin domain-containing protein</fullName>
    </recommendedName>
</protein>
<reference evidence="7 8" key="1">
    <citation type="journal article" date="2016" name="Nat. Commun.">
        <title>Thousands of microbial genomes shed light on interconnected biogeochemical processes in an aquifer system.</title>
        <authorList>
            <person name="Anantharaman K."/>
            <person name="Brown C.T."/>
            <person name="Hug L.A."/>
            <person name="Sharon I."/>
            <person name="Castelle C.J."/>
            <person name="Probst A.J."/>
            <person name="Thomas B.C."/>
            <person name="Singh A."/>
            <person name="Wilkins M.J."/>
            <person name="Karaoz U."/>
            <person name="Brodie E.L."/>
            <person name="Williams K.H."/>
            <person name="Hubbard S.S."/>
            <person name="Banfield J.F."/>
        </authorList>
    </citation>
    <scope>NUCLEOTIDE SEQUENCE [LARGE SCALE GENOMIC DNA]</scope>
</reference>
<dbReference type="InterPro" id="IPR036249">
    <property type="entry name" value="Thioredoxin-like_sf"/>
</dbReference>
<keyword evidence="5" id="KW-0812">Transmembrane</keyword>
<comment type="caution">
    <text evidence="7">The sequence shown here is derived from an EMBL/GenBank/DDBJ whole genome shotgun (WGS) entry which is preliminary data.</text>
</comment>
<evidence type="ECO:0000313" key="8">
    <source>
        <dbReference type="Proteomes" id="UP000176604"/>
    </source>
</evidence>
<dbReference type="Proteomes" id="UP000176604">
    <property type="component" value="Unassembled WGS sequence"/>
</dbReference>
<keyword evidence="2" id="KW-0201">Cytochrome c-type biogenesis</keyword>
<keyword evidence="4" id="KW-0676">Redox-active center</keyword>
<dbReference type="GO" id="GO:0017004">
    <property type="term" value="P:cytochrome complex assembly"/>
    <property type="evidence" value="ECO:0007669"/>
    <property type="project" value="UniProtKB-KW"/>
</dbReference>
<keyword evidence="3" id="KW-1015">Disulfide bond</keyword>
<evidence type="ECO:0000256" key="4">
    <source>
        <dbReference type="ARBA" id="ARBA00023284"/>
    </source>
</evidence>
<evidence type="ECO:0000313" key="7">
    <source>
        <dbReference type="EMBL" id="OGL77873.1"/>
    </source>
</evidence>
<gene>
    <name evidence="7" type="ORF">A3J43_02835</name>
</gene>
<evidence type="ECO:0000259" key="6">
    <source>
        <dbReference type="PROSITE" id="PS51352"/>
    </source>
</evidence>
<sequence>MTYLPRNTVGTHRYGRRGSNARLKRAFLFCAALIGMAGAVWLAVEVKQRRGAKIDSRPREEAAALPSAEATEYVPPFRATTFDGTPFAVASYEGTSAIVLDFWASWCVPCATDMPRLKSVAASFGEDRVAVVGIHRGDTEAAEQGSALTTRLGIDYLLVQDPEGKLFALLSRGKPFMPLTLFIDHDGRVLDRRIGPKTEEEIRVSIAKIVN</sequence>
<dbReference type="InterPro" id="IPR017937">
    <property type="entry name" value="Thioredoxin_CS"/>
</dbReference>
<dbReference type="PANTHER" id="PTHR42852:SF6">
    <property type="entry name" value="THIOL:DISULFIDE INTERCHANGE PROTEIN DSBE"/>
    <property type="match status" value="1"/>
</dbReference>
<dbReference type="GO" id="GO:0030313">
    <property type="term" value="C:cell envelope"/>
    <property type="evidence" value="ECO:0007669"/>
    <property type="project" value="UniProtKB-SubCell"/>
</dbReference>
<dbReference type="GO" id="GO:0016491">
    <property type="term" value="F:oxidoreductase activity"/>
    <property type="evidence" value="ECO:0007669"/>
    <property type="project" value="InterPro"/>
</dbReference>
<dbReference type="Gene3D" id="3.40.30.10">
    <property type="entry name" value="Glutaredoxin"/>
    <property type="match status" value="1"/>
</dbReference>
<comment type="subcellular location">
    <subcellularLocation>
        <location evidence="1">Cell envelope</location>
    </subcellularLocation>
</comment>
<feature type="transmembrane region" description="Helical" evidence="5">
    <location>
        <begin position="26"/>
        <end position="44"/>
    </location>
</feature>
<dbReference type="GO" id="GO:0016209">
    <property type="term" value="F:antioxidant activity"/>
    <property type="evidence" value="ECO:0007669"/>
    <property type="project" value="InterPro"/>
</dbReference>
<dbReference type="AlphaFoldDB" id="A0A1F7UHY6"/>
<dbReference type="SUPFAM" id="SSF52833">
    <property type="entry name" value="Thioredoxin-like"/>
    <property type="match status" value="1"/>
</dbReference>
<dbReference type="InterPro" id="IPR050553">
    <property type="entry name" value="Thioredoxin_ResA/DsbE_sf"/>
</dbReference>
<evidence type="ECO:0000256" key="1">
    <source>
        <dbReference type="ARBA" id="ARBA00004196"/>
    </source>
</evidence>
<dbReference type="EMBL" id="MGEF01000049">
    <property type="protein sequence ID" value="OGL77873.1"/>
    <property type="molecule type" value="Genomic_DNA"/>
</dbReference>
<evidence type="ECO:0000256" key="2">
    <source>
        <dbReference type="ARBA" id="ARBA00022748"/>
    </source>
</evidence>
<evidence type="ECO:0000256" key="5">
    <source>
        <dbReference type="SAM" id="Phobius"/>
    </source>
</evidence>
<dbReference type="CDD" id="cd02966">
    <property type="entry name" value="TlpA_like_family"/>
    <property type="match status" value="1"/>
</dbReference>
<dbReference type="PANTHER" id="PTHR42852">
    <property type="entry name" value="THIOL:DISULFIDE INTERCHANGE PROTEIN DSBE"/>
    <property type="match status" value="1"/>
</dbReference>
<feature type="domain" description="Thioredoxin" evidence="6">
    <location>
        <begin position="68"/>
        <end position="211"/>
    </location>
</feature>
<organism evidence="7 8">
    <name type="scientific">Candidatus Uhrbacteria bacterium RIFCSPHIGHO2_12_FULL_54_23</name>
    <dbReference type="NCBI Taxonomy" id="1802397"/>
    <lineage>
        <taxon>Bacteria</taxon>
        <taxon>Candidatus Uhriibacteriota</taxon>
    </lineage>
</organism>
<keyword evidence="5" id="KW-1133">Transmembrane helix</keyword>
<dbReference type="Pfam" id="PF00578">
    <property type="entry name" value="AhpC-TSA"/>
    <property type="match status" value="1"/>
</dbReference>
<evidence type="ECO:0000256" key="3">
    <source>
        <dbReference type="ARBA" id="ARBA00023157"/>
    </source>
</evidence>
<accession>A0A1F7UHY6</accession>